<protein>
    <recommendedName>
        <fullName evidence="1">Copper amine oxidase-like N-terminal domain-containing protein</fullName>
    </recommendedName>
</protein>
<dbReference type="Gene3D" id="3.30.457.10">
    <property type="entry name" value="Copper amine oxidase-like, N-terminal domain"/>
    <property type="match status" value="1"/>
</dbReference>
<dbReference type="Pfam" id="PF07833">
    <property type="entry name" value="Cu_amine_oxidN1"/>
    <property type="match status" value="1"/>
</dbReference>
<organism evidence="2">
    <name type="scientific">bioreactor metagenome</name>
    <dbReference type="NCBI Taxonomy" id="1076179"/>
    <lineage>
        <taxon>unclassified sequences</taxon>
        <taxon>metagenomes</taxon>
        <taxon>ecological metagenomes</taxon>
    </lineage>
</organism>
<name>A0A644XI35_9ZZZZ</name>
<sequence length="213" mass="24102">MKKLIITILTCIMLTSTVQAQDISISINGEKLNTSAVIIDYNTYVPLRTVFEKLGYEVSWDDQTDTAHIQNSVQKIQLSTNSENILVTKNSGNTYKDFLYSPTVTIDDTIYVPIQFVEERSDYIFNWRESANTVDINNTEINVKLLKELAAKSAEAGDTKYEIAYQTVTKKDGDKTCYVVASFYYWPFGVSRGVVFEYTPSTDGSLEDLCNKL</sequence>
<accession>A0A644XI35</accession>
<gene>
    <name evidence="2" type="ORF">SDC9_62111</name>
</gene>
<reference evidence="2" key="1">
    <citation type="submission" date="2019-08" db="EMBL/GenBank/DDBJ databases">
        <authorList>
            <person name="Kucharzyk K."/>
            <person name="Murdoch R.W."/>
            <person name="Higgins S."/>
            <person name="Loffler F."/>
        </authorList>
    </citation>
    <scope>NUCLEOTIDE SEQUENCE</scope>
</reference>
<dbReference type="InterPro" id="IPR012854">
    <property type="entry name" value="Cu_amine_oxidase-like_N"/>
</dbReference>
<evidence type="ECO:0000259" key="1">
    <source>
        <dbReference type="Pfam" id="PF07833"/>
    </source>
</evidence>
<proteinExistence type="predicted"/>
<feature type="domain" description="Copper amine oxidase-like N-terminal" evidence="1">
    <location>
        <begin position="27"/>
        <end position="136"/>
    </location>
</feature>
<dbReference type="AlphaFoldDB" id="A0A644XI35"/>
<evidence type="ECO:0000313" key="2">
    <source>
        <dbReference type="EMBL" id="MPM15739.1"/>
    </source>
</evidence>
<comment type="caution">
    <text evidence="2">The sequence shown here is derived from an EMBL/GenBank/DDBJ whole genome shotgun (WGS) entry which is preliminary data.</text>
</comment>
<dbReference type="EMBL" id="VSSQ01002492">
    <property type="protein sequence ID" value="MPM15739.1"/>
    <property type="molecule type" value="Genomic_DNA"/>
</dbReference>
<dbReference type="SUPFAM" id="SSF55383">
    <property type="entry name" value="Copper amine oxidase, domain N"/>
    <property type="match status" value="1"/>
</dbReference>
<dbReference type="InterPro" id="IPR036582">
    <property type="entry name" value="Mao_N_sf"/>
</dbReference>